<feature type="region of interest" description="Disordered" evidence="1">
    <location>
        <begin position="314"/>
        <end position="367"/>
    </location>
</feature>
<dbReference type="PANTHER" id="PTHR36847:SF1">
    <property type="entry name" value="AMIDOLIGASE ENZYME"/>
    <property type="match status" value="1"/>
</dbReference>
<feature type="compositionally biased region" description="Acidic residues" evidence="1">
    <location>
        <begin position="348"/>
        <end position="367"/>
    </location>
</feature>
<proteinExistence type="predicted"/>
<name>A0AAW6E5X3_9FIRM</name>
<gene>
    <name evidence="2" type="ORF">PNV70_14210</name>
</gene>
<dbReference type="RefSeq" id="WP_138337336.1">
    <property type="nucleotide sequence ID" value="NZ_JADMNX010000014.1"/>
</dbReference>
<evidence type="ECO:0000256" key="1">
    <source>
        <dbReference type="SAM" id="MobiDB-lite"/>
    </source>
</evidence>
<reference evidence="2" key="1">
    <citation type="submission" date="2023-01" db="EMBL/GenBank/DDBJ databases">
        <title>Human gut microbiome strain richness.</title>
        <authorList>
            <person name="Chen-Liaw A."/>
        </authorList>
    </citation>
    <scope>NUCLEOTIDE SEQUENCE</scope>
    <source>
        <strain evidence="2">D59st1_B8_D59t2_181005</strain>
    </source>
</reference>
<evidence type="ECO:0000313" key="3">
    <source>
        <dbReference type="Proteomes" id="UP001211421"/>
    </source>
</evidence>
<accession>A0AAW6E5X3</accession>
<dbReference type="PANTHER" id="PTHR36847">
    <property type="entry name" value="AMIDOLIGASE ENZYME"/>
    <property type="match status" value="1"/>
</dbReference>
<comment type="caution">
    <text evidence="2">The sequence shown here is derived from an EMBL/GenBank/DDBJ whole genome shotgun (WGS) entry which is preliminary data.</text>
</comment>
<dbReference type="Proteomes" id="UP001211421">
    <property type="component" value="Unassembled WGS sequence"/>
</dbReference>
<protein>
    <submittedName>
        <fullName evidence="2">Amidoligase family protein</fullName>
    </submittedName>
</protein>
<dbReference type="InterPro" id="IPR022025">
    <property type="entry name" value="Amidoligase_2"/>
</dbReference>
<organism evidence="2 3">
    <name type="scientific">Ruminococcus bicirculans</name>
    <name type="common">ex Wegman et al. 2014</name>
    <dbReference type="NCBI Taxonomy" id="1160721"/>
    <lineage>
        <taxon>Bacteria</taxon>
        <taxon>Bacillati</taxon>
        <taxon>Bacillota</taxon>
        <taxon>Clostridia</taxon>
        <taxon>Eubacteriales</taxon>
        <taxon>Oscillospiraceae</taxon>
        <taxon>Ruminococcus</taxon>
    </lineage>
</organism>
<dbReference type="AlphaFoldDB" id="A0AAW6E5X3"/>
<dbReference type="EMBL" id="JAQMLS010000014">
    <property type="protein sequence ID" value="MDB8743215.1"/>
    <property type="molecule type" value="Genomic_DNA"/>
</dbReference>
<sequence length="367" mass="41963">MSKNFEGIKTRKYGIEIEMTGLTRSQAAKAMANILDGSVEHEGGSYDKYVVTDSKNRKWAIVYDGSINCYNANGEHASKSYSVELNSPVLEYEDIPLLQEVVRALRKAGGVTGPRYCAGTHIHISADDYTPQQIRNLVNIFASKENFLWDALQVSSARESYCHKMDKQFIADINRKKPKDMEEIKKLWYRGRMSEQFQHYSNSRYVICNLHSFFQHGHYEIRAYNGSLHAGEVRSQIVLALAISNAAMTKKYCSPHVSQSDNMRYSFRVWLLNLGLIGEEFKNCRSYLLKHLEGDIAWRHPEDGIAARAKLKEKREAERQAARQQRVEPVSDNSTQVGNVPEEHIEPSESECEGFEEDEEMGIEMSM</sequence>
<dbReference type="Pfam" id="PF12224">
    <property type="entry name" value="Amidoligase_2"/>
    <property type="match status" value="1"/>
</dbReference>
<evidence type="ECO:0000313" key="2">
    <source>
        <dbReference type="EMBL" id="MDB8743215.1"/>
    </source>
</evidence>